<feature type="transmembrane region" description="Helical" evidence="6">
    <location>
        <begin position="364"/>
        <end position="385"/>
    </location>
</feature>
<feature type="transmembrane region" description="Helical" evidence="6">
    <location>
        <begin position="171"/>
        <end position="191"/>
    </location>
</feature>
<comment type="caution">
    <text evidence="8">The sequence shown here is derived from an EMBL/GenBank/DDBJ whole genome shotgun (WGS) entry which is preliminary data.</text>
</comment>
<feature type="transmembrane region" description="Helical" evidence="6">
    <location>
        <begin position="35"/>
        <end position="55"/>
    </location>
</feature>
<organism evidence="8 9">
    <name type="scientific">Stachybotrys elegans</name>
    <dbReference type="NCBI Taxonomy" id="80388"/>
    <lineage>
        <taxon>Eukaryota</taxon>
        <taxon>Fungi</taxon>
        <taxon>Dikarya</taxon>
        <taxon>Ascomycota</taxon>
        <taxon>Pezizomycotina</taxon>
        <taxon>Sordariomycetes</taxon>
        <taxon>Hypocreomycetidae</taxon>
        <taxon>Hypocreales</taxon>
        <taxon>Stachybotryaceae</taxon>
        <taxon>Stachybotrys</taxon>
    </lineage>
</organism>
<feature type="transmembrane region" description="Helical" evidence="6">
    <location>
        <begin position="250"/>
        <end position="271"/>
    </location>
</feature>
<evidence type="ECO:0000256" key="3">
    <source>
        <dbReference type="ARBA" id="ARBA00022692"/>
    </source>
</evidence>
<comment type="similarity">
    <text evidence="2">Belongs to the amino acid/polyamine transporter 2 family.</text>
</comment>
<evidence type="ECO:0000256" key="5">
    <source>
        <dbReference type="ARBA" id="ARBA00023136"/>
    </source>
</evidence>
<name>A0A8K0WTN4_9HYPO</name>
<evidence type="ECO:0000256" key="4">
    <source>
        <dbReference type="ARBA" id="ARBA00022989"/>
    </source>
</evidence>
<evidence type="ECO:0000313" key="8">
    <source>
        <dbReference type="EMBL" id="KAH7323014.1"/>
    </source>
</evidence>
<keyword evidence="9" id="KW-1185">Reference proteome</keyword>
<keyword evidence="4 6" id="KW-1133">Transmembrane helix</keyword>
<evidence type="ECO:0000256" key="1">
    <source>
        <dbReference type="ARBA" id="ARBA00004141"/>
    </source>
</evidence>
<dbReference type="PANTHER" id="PTHR22950:SF8">
    <property type="entry name" value="AMINO ACID TRANSPORTER (EUROFUNG)"/>
    <property type="match status" value="1"/>
</dbReference>
<dbReference type="Pfam" id="PF01490">
    <property type="entry name" value="Aa_trans"/>
    <property type="match status" value="1"/>
</dbReference>
<dbReference type="Proteomes" id="UP000813444">
    <property type="component" value="Unassembled WGS sequence"/>
</dbReference>
<feature type="transmembrane region" description="Helical" evidence="6">
    <location>
        <begin position="291"/>
        <end position="312"/>
    </location>
</feature>
<gene>
    <name evidence="8" type="ORF">B0I35DRAFT_349735</name>
</gene>
<dbReference type="GO" id="GO:0015179">
    <property type="term" value="F:L-amino acid transmembrane transporter activity"/>
    <property type="evidence" value="ECO:0007669"/>
    <property type="project" value="TreeGrafter"/>
</dbReference>
<feature type="transmembrane region" description="Helical" evidence="6">
    <location>
        <begin position="333"/>
        <end position="352"/>
    </location>
</feature>
<sequence>MFSQADAEAGEITDLEKRKARDGVAKFSRLGWKRLTILLVVAAIALGTLSLPAAFAALGMVVGVIVTLVAGFIAVYTGLVVGRVKVKHPEIHHFADVGRLLWGNVGYEIMNAMLIIQLLFLVGSHCLTGTTALTTIIDKPVCSVWMGIASAAILALISIPPSFAEVAILGYIDFASILLTIGITIIATGIQNGNAAPGQEAEWSAWPREDLTIVQALIAVLNIIFAYSFTICQLSFMDEMHTPADFEKSIWSLGAIQITIYILTGALIYAFVGKDVASPALLSGGKLISRVAFGVAIPVIFISGAILVVTVGRMVHGRIYANSVTRFVNTKKGWITWLLTILVVVVVGWFIAEVIPIFNDLVALISSLLNSGFALYFPAIMWFQFLKEGSWLSPKNLFHGACNTFIMAAGFFLLVGGTYAVVQNIVSYLVCNLASC</sequence>
<feature type="transmembrane region" description="Helical" evidence="6">
    <location>
        <begin position="61"/>
        <end position="81"/>
    </location>
</feature>
<feature type="domain" description="Amino acid transporter transmembrane" evidence="7">
    <location>
        <begin position="30"/>
        <end position="422"/>
    </location>
</feature>
<feature type="transmembrane region" description="Helical" evidence="6">
    <location>
        <begin position="101"/>
        <end position="123"/>
    </location>
</feature>
<dbReference type="EMBL" id="JAGPNK010000004">
    <property type="protein sequence ID" value="KAH7323014.1"/>
    <property type="molecule type" value="Genomic_DNA"/>
</dbReference>
<dbReference type="AlphaFoldDB" id="A0A8K0WTN4"/>
<dbReference type="PANTHER" id="PTHR22950">
    <property type="entry name" value="AMINO ACID TRANSPORTER"/>
    <property type="match status" value="1"/>
</dbReference>
<proteinExistence type="inferred from homology"/>
<feature type="transmembrane region" description="Helical" evidence="6">
    <location>
        <begin position="143"/>
        <end position="159"/>
    </location>
</feature>
<keyword evidence="3 6" id="KW-0812">Transmembrane</keyword>
<reference evidence="8" key="1">
    <citation type="journal article" date="2021" name="Nat. Commun.">
        <title>Genetic determinants of endophytism in the Arabidopsis root mycobiome.</title>
        <authorList>
            <person name="Mesny F."/>
            <person name="Miyauchi S."/>
            <person name="Thiergart T."/>
            <person name="Pickel B."/>
            <person name="Atanasova L."/>
            <person name="Karlsson M."/>
            <person name="Huettel B."/>
            <person name="Barry K.W."/>
            <person name="Haridas S."/>
            <person name="Chen C."/>
            <person name="Bauer D."/>
            <person name="Andreopoulos W."/>
            <person name="Pangilinan J."/>
            <person name="LaButti K."/>
            <person name="Riley R."/>
            <person name="Lipzen A."/>
            <person name="Clum A."/>
            <person name="Drula E."/>
            <person name="Henrissat B."/>
            <person name="Kohler A."/>
            <person name="Grigoriev I.V."/>
            <person name="Martin F.M."/>
            <person name="Hacquard S."/>
        </authorList>
    </citation>
    <scope>NUCLEOTIDE SEQUENCE</scope>
    <source>
        <strain evidence="8">MPI-CAGE-CH-0235</strain>
    </source>
</reference>
<comment type="subcellular location">
    <subcellularLocation>
        <location evidence="1">Membrane</location>
        <topology evidence="1">Multi-pass membrane protein</topology>
    </subcellularLocation>
</comment>
<feature type="transmembrane region" description="Helical" evidence="6">
    <location>
        <begin position="211"/>
        <end position="229"/>
    </location>
</feature>
<keyword evidence="5 6" id="KW-0472">Membrane</keyword>
<dbReference type="OrthoDB" id="655540at2759"/>
<evidence type="ECO:0000313" key="9">
    <source>
        <dbReference type="Proteomes" id="UP000813444"/>
    </source>
</evidence>
<accession>A0A8K0WTN4</accession>
<evidence type="ECO:0000256" key="2">
    <source>
        <dbReference type="ARBA" id="ARBA00008066"/>
    </source>
</evidence>
<evidence type="ECO:0000259" key="7">
    <source>
        <dbReference type="Pfam" id="PF01490"/>
    </source>
</evidence>
<protein>
    <submittedName>
        <fullName evidence="8">Transmembrane amino acid transporter protein-domain-containing protein</fullName>
    </submittedName>
</protein>
<dbReference type="InterPro" id="IPR013057">
    <property type="entry name" value="AA_transpt_TM"/>
</dbReference>
<feature type="transmembrane region" description="Helical" evidence="6">
    <location>
        <begin position="397"/>
        <end position="422"/>
    </location>
</feature>
<evidence type="ECO:0000256" key="6">
    <source>
        <dbReference type="SAM" id="Phobius"/>
    </source>
</evidence>
<dbReference type="GO" id="GO:0016020">
    <property type="term" value="C:membrane"/>
    <property type="evidence" value="ECO:0007669"/>
    <property type="project" value="UniProtKB-SubCell"/>
</dbReference>